<dbReference type="Proteomes" id="UP001149090">
    <property type="component" value="Unassembled WGS sequence"/>
</dbReference>
<dbReference type="EMBL" id="JAPDFW010000136">
    <property type="protein sequence ID" value="KAJ5066921.1"/>
    <property type="molecule type" value="Genomic_DNA"/>
</dbReference>
<evidence type="ECO:0000313" key="4">
    <source>
        <dbReference type="Proteomes" id="UP001149090"/>
    </source>
</evidence>
<gene>
    <name evidence="3" type="ORF">M0811_03265</name>
</gene>
<organism evidence="3 4">
    <name type="scientific">Anaeramoeba ignava</name>
    <name type="common">Anaerobic marine amoeba</name>
    <dbReference type="NCBI Taxonomy" id="1746090"/>
    <lineage>
        <taxon>Eukaryota</taxon>
        <taxon>Metamonada</taxon>
        <taxon>Anaeramoebidae</taxon>
        <taxon>Anaeramoeba</taxon>
    </lineage>
</organism>
<keyword evidence="1" id="KW-0175">Coiled coil</keyword>
<feature type="coiled-coil region" evidence="1">
    <location>
        <begin position="256"/>
        <end position="290"/>
    </location>
</feature>
<feature type="region of interest" description="Disordered" evidence="2">
    <location>
        <begin position="152"/>
        <end position="182"/>
    </location>
</feature>
<feature type="compositionally biased region" description="Basic and acidic residues" evidence="2">
    <location>
        <begin position="153"/>
        <end position="174"/>
    </location>
</feature>
<proteinExistence type="predicted"/>
<dbReference type="AlphaFoldDB" id="A0A9Q0L642"/>
<evidence type="ECO:0000256" key="2">
    <source>
        <dbReference type="SAM" id="MobiDB-lite"/>
    </source>
</evidence>
<dbReference type="OrthoDB" id="10660840at2759"/>
<reference evidence="3" key="1">
    <citation type="submission" date="2022-10" db="EMBL/GenBank/DDBJ databases">
        <title>Novel sulphate-reducing endosymbionts in the free-living metamonad Anaeramoeba.</title>
        <authorList>
            <person name="Jerlstrom-Hultqvist J."/>
            <person name="Cepicka I."/>
            <person name="Gallot-Lavallee L."/>
            <person name="Salas-Leiva D."/>
            <person name="Curtis B.A."/>
            <person name="Zahonova K."/>
            <person name="Pipaliya S."/>
            <person name="Dacks J."/>
            <person name="Roger A.J."/>
        </authorList>
    </citation>
    <scope>NUCLEOTIDE SEQUENCE</scope>
    <source>
        <strain evidence="3">BMAN</strain>
    </source>
</reference>
<evidence type="ECO:0000313" key="3">
    <source>
        <dbReference type="EMBL" id="KAJ5066921.1"/>
    </source>
</evidence>
<comment type="caution">
    <text evidence="3">The sequence shown here is derived from an EMBL/GenBank/DDBJ whole genome shotgun (WGS) entry which is preliminary data.</text>
</comment>
<keyword evidence="4" id="KW-1185">Reference proteome</keyword>
<name>A0A9Q0L642_ANAIG</name>
<dbReference type="InterPro" id="IPR035965">
    <property type="entry name" value="PAS-like_dom_sf"/>
</dbReference>
<dbReference type="SUPFAM" id="SSF55785">
    <property type="entry name" value="PYP-like sensor domain (PAS domain)"/>
    <property type="match status" value="1"/>
</dbReference>
<dbReference type="Gene3D" id="3.30.450.20">
    <property type="entry name" value="PAS domain"/>
    <property type="match status" value="1"/>
</dbReference>
<protein>
    <recommendedName>
        <fullName evidence="5">PAS domain-containing protein</fullName>
    </recommendedName>
</protein>
<feature type="coiled-coil region" evidence="1">
    <location>
        <begin position="323"/>
        <end position="350"/>
    </location>
</feature>
<evidence type="ECO:0000256" key="1">
    <source>
        <dbReference type="SAM" id="Coils"/>
    </source>
</evidence>
<evidence type="ECO:0008006" key="5">
    <source>
        <dbReference type="Google" id="ProtNLM"/>
    </source>
</evidence>
<accession>A0A9Q0L642</accession>
<sequence length="350" mass="40607">MGNLETIQTVIPKKKKKQFLKILSHFQDPAILFNEKENFLQINQLAVEFFGAKKMSEIKKIGLAGLFPLVQPHLKVTTRDAITASIKKTINKQEKEINFECECQKTNGDLFWGYIWITPINLADTFAIQMIFKLKTETTEIKEAPRIVVSDIESEKGDEKSKTQTDTEDQKNPLEELSSQESDLSDFYDKYENTNVNRKNTVIPITNFDLETDSQDKLKKLVETVKFQVREAENPTVELDVIQNLNRIYQLFLSAINERDQNIQKIMEKLKSERKNFEKKYDELEEHLQRRLAGIQTEKQVKMSVSDTNLKMKKGLELIAQNIISQKQNQKKLLEQIQSLEGELTTLSDK</sequence>